<dbReference type="SUPFAM" id="SSF109640">
    <property type="entry name" value="KRAB domain (Kruppel-associated box)"/>
    <property type="match status" value="1"/>
</dbReference>
<evidence type="ECO:0000256" key="4">
    <source>
        <dbReference type="ARBA" id="ARBA00022771"/>
    </source>
</evidence>
<evidence type="ECO:0000259" key="10">
    <source>
        <dbReference type="PROSITE" id="PS50805"/>
    </source>
</evidence>
<dbReference type="FunFam" id="3.30.160.60:FF:002343">
    <property type="entry name" value="Zinc finger protein 33A"/>
    <property type="match status" value="2"/>
</dbReference>
<accession>A0A8C0W8F0</accession>
<dbReference type="InterPro" id="IPR036051">
    <property type="entry name" value="KRAB_dom_sf"/>
</dbReference>
<dbReference type="PANTHER" id="PTHR23235">
    <property type="entry name" value="KRUEPPEL-LIKE TRANSCRIPTION FACTOR"/>
    <property type="match status" value="1"/>
</dbReference>
<dbReference type="FunFam" id="3.30.160.60:FF:000295">
    <property type="entry name" value="zinc finger protein 19"/>
    <property type="match status" value="2"/>
</dbReference>
<evidence type="ECO:0000259" key="9">
    <source>
        <dbReference type="PROSITE" id="PS50157"/>
    </source>
</evidence>
<dbReference type="SMART" id="SM00355">
    <property type="entry name" value="ZnF_C2H2"/>
    <property type="match status" value="8"/>
</dbReference>
<evidence type="ECO:0000313" key="11">
    <source>
        <dbReference type="Ensembl" id="ENSCCNP00000005212.1"/>
    </source>
</evidence>
<dbReference type="InterPro" id="IPR036236">
    <property type="entry name" value="Znf_C2H2_sf"/>
</dbReference>
<proteinExistence type="predicted"/>
<dbReference type="PANTHER" id="PTHR23235:SF142">
    <property type="entry name" value="ZINC FINGER PROTEIN 384"/>
    <property type="match status" value="1"/>
</dbReference>
<dbReference type="GO" id="GO:0000978">
    <property type="term" value="F:RNA polymerase II cis-regulatory region sequence-specific DNA binding"/>
    <property type="evidence" value="ECO:0007669"/>
    <property type="project" value="TreeGrafter"/>
</dbReference>
<name>A0A8C0W8F0_CASCN</name>
<feature type="domain" description="C2H2-type" evidence="9">
    <location>
        <begin position="351"/>
        <end position="378"/>
    </location>
</feature>
<dbReference type="SMART" id="SM00349">
    <property type="entry name" value="KRAB"/>
    <property type="match status" value="1"/>
</dbReference>
<dbReference type="Pfam" id="PF01352">
    <property type="entry name" value="KRAB"/>
    <property type="match status" value="1"/>
</dbReference>
<feature type="domain" description="C2H2-type" evidence="9">
    <location>
        <begin position="379"/>
        <end position="406"/>
    </location>
</feature>
<dbReference type="Ensembl" id="ENSCCNT00000006876.1">
    <property type="protein sequence ID" value="ENSCCNP00000005212.1"/>
    <property type="gene ID" value="ENSCCNG00000005521.1"/>
</dbReference>
<dbReference type="PROSITE" id="PS50157">
    <property type="entry name" value="ZINC_FINGER_C2H2_2"/>
    <property type="match status" value="8"/>
</dbReference>
<evidence type="ECO:0000256" key="5">
    <source>
        <dbReference type="ARBA" id="ARBA00022833"/>
    </source>
</evidence>
<comment type="subcellular location">
    <subcellularLocation>
        <location evidence="1">Nucleus</location>
    </subcellularLocation>
</comment>
<dbReference type="FunFam" id="3.30.160.60:FF:000459">
    <property type="entry name" value="Zinc finger with KRAB and SCAN domains 1"/>
    <property type="match status" value="1"/>
</dbReference>
<dbReference type="InterPro" id="IPR013087">
    <property type="entry name" value="Znf_C2H2_type"/>
</dbReference>
<keyword evidence="2" id="KW-0479">Metal-binding</keyword>
<sequence length="527" mass="61103">GNAGPVKGSTHMVISEQHHAENICGCGIFEDVAISFSQEEWEFLYAAQRHLYLHVMLENFALVTSIGCAHRVDDKEAWMHTVCLEEVSQLRAPKAGPSTEKIHPCDICAFVLKDILHMAAPLVQKLCMTRECACVARKPHTAENPLKWDMDRTSLEKMCEFFVSGKLFNCNDLWKDFPTLFDLPKPQVISNNERTNDSELEETFNHGKGFSRFVNSSKISSHKNVTFYNLRIHNGKRLYKNRKHEKDFQDGYSLDQYQCVHIEESPYECRECGKSFKNSSALTVHQRVHTGKRSYECRDCGKFFTQLHVLKEHRKIHSGERPYECRECRKSFKEKKDLIIHLRVHTGERPYACRDCAKSFKQRSALIVHQRGHTGERPYGCRDCGKSFTQRNSLIVHQRGHTGERPYACRDCGKSFKEKSALVLHKRVHTGERPYECRECGKSFKGRFGLTRHQKVHSGERPYECRDCGKYFKERHALVVHKRKIHSTERLYEILRRWESLCAQSKYYSSPNNSHGGKTCDSGWCGK</sequence>
<evidence type="ECO:0000256" key="8">
    <source>
        <dbReference type="PROSITE-ProRule" id="PRU00042"/>
    </source>
</evidence>
<evidence type="ECO:0000256" key="3">
    <source>
        <dbReference type="ARBA" id="ARBA00022737"/>
    </source>
</evidence>
<feature type="domain" description="C2H2-type" evidence="9">
    <location>
        <begin position="267"/>
        <end position="294"/>
    </location>
</feature>
<feature type="domain" description="C2H2-type" evidence="9">
    <location>
        <begin position="323"/>
        <end position="350"/>
    </location>
</feature>
<keyword evidence="3" id="KW-0677">Repeat</keyword>
<dbReference type="PROSITE" id="PS00028">
    <property type="entry name" value="ZINC_FINGER_C2H2_1"/>
    <property type="match status" value="8"/>
</dbReference>
<keyword evidence="5" id="KW-0862">Zinc</keyword>
<dbReference type="Gene3D" id="3.30.160.60">
    <property type="entry name" value="Classic Zinc Finger"/>
    <property type="match status" value="8"/>
</dbReference>
<dbReference type="Gene3D" id="6.10.140.140">
    <property type="match status" value="1"/>
</dbReference>
<dbReference type="CDD" id="cd07765">
    <property type="entry name" value="KRAB_A-box"/>
    <property type="match status" value="1"/>
</dbReference>
<feature type="domain" description="C2H2-type" evidence="9">
    <location>
        <begin position="295"/>
        <end position="322"/>
    </location>
</feature>
<dbReference type="GO" id="GO:0005634">
    <property type="term" value="C:nucleus"/>
    <property type="evidence" value="ECO:0007669"/>
    <property type="project" value="UniProtKB-SubCell"/>
</dbReference>
<dbReference type="AlphaFoldDB" id="A0A8C0W8F0"/>
<keyword evidence="6" id="KW-0238">DNA-binding</keyword>
<feature type="domain" description="C2H2-type" evidence="9">
    <location>
        <begin position="435"/>
        <end position="462"/>
    </location>
</feature>
<evidence type="ECO:0000256" key="6">
    <source>
        <dbReference type="ARBA" id="ARBA00023125"/>
    </source>
</evidence>
<feature type="domain" description="KRAB" evidence="10">
    <location>
        <begin position="27"/>
        <end position="100"/>
    </location>
</feature>
<keyword evidence="7" id="KW-0539">Nucleus</keyword>
<dbReference type="SUPFAM" id="SSF57667">
    <property type="entry name" value="beta-beta-alpha zinc fingers"/>
    <property type="match status" value="5"/>
</dbReference>
<organism evidence="11">
    <name type="scientific">Castor canadensis</name>
    <name type="common">American beaver</name>
    <dbReference type="NCBI Taxonomy" id="51338"/>
    <lineage>
        <taxon>Eukaryota</taxon>
        <taxon>Metazoa</taxon>
        <taxon>Chordata</taxon>
        <taxon>Craniata</taxon>
        <taxon>Vertebrata</taxon>
        <taxon>Euteleostomi</taxon>
        <taxon>Mammalia</taxon>
        <taxon>Eutheria</taxon>
        <taxon>Euarchontoglires</taxon>
        <taxon>Glires</taxon>
        <taxon>Rodentia</taxon>
        <taxon>Castorimorpha</taxon>
        <taxon>Castoridae</taxon>
        <taxon>Castor</taxon>
    </lineage>
</organism>
<keyword evidence="4 8" id="KW-0863">Zinc-finger</keyword>
<reference evidence="11" key="1">
    <citation type="submission" date="2023-09" db="UniProtKB">
        <authorList>
            <consortium name="Ensembl"/>
        </authorList>
    </citation>
    <scope>IDENTIFICATION</scope>
</reference>
<dbReference type="Pfam" id="PF00096">
    <property type="entry name" value="zf-C2H2"/>
    <property type="match status" value="8"/>
</dbReference>
<dbReference type="FunFam" id="3.30.160.60:FF:000176">
    <property type="entry name" value="zinc finger protein 70"/>
    <property type="match status" value="1"/>
</dbReference>
<dbReference type="FunFam" id="3.30.160.60:FF:001270">
    <property type="entry name" value="zinc finger protein 583 isoform X1"/>
    <property type="match status" value="2"/>
</dbReference>
<dbReference type="GO" id="GO:0008270">
    <property type="term" value="F:zinc ion binding"/>
    <property type="evidence" value="ECO:0007669"/>
    <property type="project" value="UniProtKB-KW"/>
</dbReference>
<evidence type="ECO:0000256" key="7">
    <source>
        <dbReference type="ARBA" id="ARBA00023242"/>
    </source>
</evidence>
<feature type="domain" description="C2H2-type" evidence="9">
    <location>
        <begin position="463"/>
        <end position="491"/>
    </location>
</feature>
<evidence type="ECO:0000256" key="2">
    <source>
        <dbReference type="ARBA" id="ARBA00022723"/>
    </source>
</evidence>
<protein>
    <submittedName>
        <fullName evidence="11">Uncharacterized protein</fullName>
    </submittedName>
</protein>
<feature type="domain" description="C2H2-type" evidence="9">
    <location>
        <begin position="407"/>
        <end position="434"/>
    </location>
</feature>
<dbReference type="InterPro" id="IPR001909">
    <property type="entry name" value="KRAB"/>
</dbReference>
<evidence type="ECO:0000256" key="1">
    <source>
        <dbReference type="ARBA" id="ARBA00004123"/>
    </source>
</evidence>
<dbReference type="GO" id="GO:0000981">
    <property type="term" value="F:DNA-binding transcription factor activity, RNA polymerase II-specific"/>
    <property type="evidence" value="ECO:0007669"/>
    <property type="project" value="TreeGrafter"/>
</dbReference>
<dbReference type="PROSITE" id="PS50805">
    <property type="entry name" value="KRAB"/>
    <property type="match status" value="1"/>
</dbReference>